<evidence type="ECO:0000256" key="1">
    <source>
        <dbReference type="SAM" id="Phobius"/>
    </source>
</evidence>
<feature type="signal peptide" evidence="2">
    <location>
        <begin position="1"/>
        <end position="22"/>
    </location>
</feature>
<keyword evidence="1" id="KW-1133">Transmembrane helix</keyword>
<keyword evidence="4" id="KW-1185">Reference proteome</keyword>
<dbReference type="EMBL" id="PVNK01000306">
    <property type="protein sequence ID" value="PRP90012.1"/>
    <property type="molecule type" value="Genomic_DNA"/>
</dbReference>
<organism evidence="3 4">
    <name type="scientific">Enhygromyxa salina</name>
    <dbReference type="NCBI Taxonomy" id="215803"/>
    <lineage>
        <taxon>Bacteria</taxon>
        <taxon>Pseudomonadati</taxon>
        <taxon>Myxococcota</taxon>
        <taxon>Polyangia</taxon>
        <taxon>Nannocystales</taxon>
        <taxon>Nannocystaceae</taxon>
        <taxon>Enhygromyxa</taxon>
    </lineage>
</organism>
<accession>A0A2S9XAX6</accession>
<name>A0A2S9XAX6_9BACT</name>
<keyword evidence="1" id="KW-0472">Membrane</keyword>
<dbReference type="AlphaFoldDB" id="A0A2S9XAX6"/>
<reference evidence="3 4" key="1">
    <citation type="submission" date="2018-03" db="EMBL/GenBank/DDBJ databases">
        <title>Draft Genome Sequences of the Obligatory Marine Myxobacteria Enhygromyxa salina SWB005.</title>
        <authorList>
            <person name="Poehlein A."/>
            <person name="Moghaddam J.A."/>
            <person name="Harms H."/>
            <person name="Alanjari M."/>
            <person name="Koenig G.M."/>
            <person name="Daniel R."/>
            <person name="Schaeberle T.F."/>
        </authorList>
    </citation>
    <scope>NUCLEOTIDE SEQUENCE [LARGE SCALE GENOMIC DNA]</scope>
    <source>
        <strain evidence="3 4">SWB005</strain>
    </source>
</reference>
<comment type="caution">
    <text evidence="3">The sequence shown here is derived from an EMBL/GenBank/DDBJ whole genome shotgun (WGS) entry which is preliminary data.</text>
</comment>
<proteinExistence type="predicted"/>
<feature type="chain" id="PRO_5015455048" description="PEGA domain-containing protein" evidence="2">
    <location>
        <begin position="23"/>
        <end position="335"/>
    </location>
</feature>
<dbReference type="Proteomes" id="UP000237968">
    <property type="component" value="Unassembled WGS sequence"/>
</dbReference>
<evidence type="ECO:0000313" key="3">
    <source>
        <dbReference type="EMBL" id="PRP90012.1"/>
    </source>
</evidence>
<evidence type="ECO:0008006" key="5">
    <source>
        <dbReference type="Google" id="ProtNLM"/>
    </source>
</evidence>
<protein>
    <recommendedName>
        <fullName evidence="5">PEGA domain-containing protein</fullName>
    </recommendedName>
</protein>
<gene>
    <name evidence="3" type="ORF">ENSA5_68720</name>
</gene>
<keyword evidence="1" id="KW-0812">Transmembrane</keyword>
<evidence type="ECO:0000313" key="4">
    <source>
        <dbReference type="Proteomes" id="UP000237968"/>
    </source>
</evidence>
<keyword evidence="2" id="KW-0732">Signal</keyword>
<feature type="transmembrane region" description="Helical" evidence="1">
    <location>
        <begin position="293"/>
        <end position="314"/>
    </location>
</feature>
<sequence>MAISNILTLVALLTLQPTSGNADTRSIDDEYNAATTAVELAMIEINTDPESGRDKLRAALLELHRFAPLLAEDPATLELRTMAELALARAELAKGDRYAASRTIDQTLESLGDIPVATERLGPSLGALVEERREVLMARGLARLRVECSVACRVFVDERHAGDVDGPGSARELALPLGSHRVWVEAIDDHNEGLEPRRSSISLDSADERLTLTYPEAAPAPALDLSRGDRRRFKRGPAWIRVAPRWVEATTFVVGTAAVVAGAVLLAIDSRCPRGVDPRDTAACPKVYDTRTAGIGLVSAGAAGGLIGGVMLIVDEARVGDRRGHELGLTWTVSF</sequence>
<evidence type="ECO:0000256" key="2">
    <source>
        <dbReference type="SAM" id="SignalP"/>
    </source>
</evidence>